<reference evidence="2 3" key="1">
    <citation type="journal article" date="2019" name="Nat. Med.">
        <title>A library of human gut bacterial isolates paired with longitudinal multiomics data enables mechanistic microbiome research.</title>
        <authorList>
            <person name="Poyet M."/>
            <person name="Groussin M."/>
            <person name="Gibbons S.M."/>
            <person name="Avila-Pacheco J."/>
            <person name="Jiang X."/>
            <person name="Kearney S.M."/>
            <person name="Perrotta A.R."/>
            <person name="Berdy B."/>
            <person name="Zhao S."/>
            <person name="Lieberman T.D."/>
            <person name="Swanson P.K."/>
            <person name="Smith M."/>
            <person name="Roesemann S."/>
            <person name="Alexander J.E."/>
            <person name="Rich S.A."/>
            <person name="Livny J."/>
            <person name="Vlamakis H."/>
            <person name="Clish C."/>
            <person name="Bullock K."/>
            <person name="Deik A."/>
            <person name="Scott J."/>
            <person name="Pierce K.A."/>
            <person name="Xavier R.J."/>
            <person name="Alm E.J."/>
        </authorList>
    </citation>
    <scope>NUCLEOTIDE SEQUENCE [LARGE SCALE GENOMIC DNA]</scope>
    <source>
        <strain evidence="2 3">BIOML-A5</strain>
    </source>
</reference>
<evidence type="ECO:0000259" key="1">
    <source>
        <dbReference type="PROSITE" id="PS50943"/>
    </source>
</evidence>
<proteinExistence type="predicted"/>
<dbReference type="SUPFAM" id="SSF47413">
    <property type="entry name" value="lambda repressor-like DNA-binding domains"/>
    <property type="match status" value="2"/>
</dbReference>
<dbReference type="AlphaFoldDB" id="A0A6I2RN43"/>
<organism evidence="2 3">
    <name type="scientific">Flavonifractor plautii</name>
    <name type="common">Fusobacterium plautii</name>
    <dbReference type="NCBI Taxonomy" id="292800"/>
    <lineage>
        <taxon>Bacteria</taxon>
        <taxon>Bacillati</taxon>
        <taxon>Bacillota</taxon>
        <taxon>Clostridia</taxon>
        <taxon>Eubacteriales</taxon>
        <taxon>Oscillospiraceae</taxon>
        <taxon>Flavonifractor</taxon>
    </lineage>
</organism>
<dbReference type="SMART" id="SM00530">
    <property type="entry name" value="HTH_XRE"/>
    <property type="match status" value="2"/>
</dbReference>
<dbReference type="Proteomes" id="UP000429811">
    <property type="component" value="Unassembled WGS sequence"/>
</dbReference>
<dbReference type="RefSeq" id="WP_154251022.1">
    <property type="nucleotide sequence ID" value="NZ_CP095094.1"/>
</dbReference>
<protein>
    <recommendedName>
        <fullName evidence="1">HTH cro/C1-type domain-containing protein</fullName>
    </recommendedName>
</protein>
<name>A0A6I2RN43_FLAPL</name>
<dbReference type="Gene3D" id="1.10.260.40">
    <property type="entry name" value="lambda repressor-like DNA-binding domains"/>
    <property type="match status" value="1"/>
</dbReference>
<comment type="caution">
    <text evidence="2">The sequence shown here is derived from an EMBL/GenBank/DDBJ whole genome shotgun (WGS) entry which is preliminary data.</text>
</comment>
<dbReference type="InterPro" id="IPR001387">
    <property type="entry name" value="Cro/C1-type_HTH"/>
</dbReference>
<dbReference type="InterPro" id="IPR010982">
    <property type="entry name" value="Lambda_DNA-bd_dom_sf"/>
</dbReference>
<gene>
    <name evidence="2" type="ORF">GKE90_21020</name>
</gene>
<sequence length="177" mass="20196">MPEKDQIAAQLPQFRMKNMKFQSELAAESHVCEKTIRSLEKANANPRLKTLKRIVSNFGMSVSAFLRLDPSPSLVVELSPNYEEDDFANITDELFTLSCWLKVFLSFSGETQQDFSHYSGVCLDTVNRLIRHLPSCNPRLSTLQNFAAYMSITVSELSDTTLSEYDMKKLLEERICL</sequence>
<feature type="domain" description="HTH cro/C1-type" evidence="1">
    <location>
        <begin position="22"/>
        <end position="65"/>
    </location>
</feature>
<dbReference type="PROSITE" id="PS50943">
    <property type="entry name" value="HTH_CROC1"/>
    <property type="match status" value="1"/>
</dbReference>
<evidence type="ECO:0000313" key="2">
    <source>
        <dbReference type="EMBL" id="MSB51136.1"/>
    </source>
</evidence>
<dbReference type="CDD" id="cd00093">
    <property type="entry name" value="HTH_XRE"/>
    <property type="match status" value="1"/>
</dbReference>
<dbReference type="GO" id="GO:0003677">
    <property type="term" value="F:DNA binding"/>
    <property type="evidence" value="ECO:0007669"/>
    <property type="project" value="InterPro"/>
</dbReference>
<evidence type="ECO:0000313" key="3">
    <source>
        <dbReference type="Proteomes" id="UP000429811"/>
    </source>
</evidence>
<accession>A0A6I2RN43</accession>
<dbReference type="EMBL" id="WKPO01000057">
    <property type="protein sequence ID" value="MSB51136.1"/>
    <property type="molecule type" value="Genomic_DNA"/>
</dbReference>